<gene>
    <name evidence="1" type="ORF">PYS65_29355</name>
</gene>
<accession>A0ABY8KA32</accession>
<evidence type="ECO:0000313" key="1">
    <source>
        <dbReference type="EMBL" id="WGD45065.1"/>
    </source>
</evidence>
<evidence type="ECO:0000313" key="2">
    <source>
        <dbReference type="Proteomes" id="UP001216440"/>
    </source>
</evidence>
<organism evidence="1 2">
    <name type="scientific">Streptomyces cathayae</name>
    <dbReference type="NCBI Taxonomy" id="3031124"/>
    <lineage>
        <taxon>Bacteria</taxon>
        <taxon>Bacillati</taxon>
        <taxon>Actinomycetota</taxon>
        <taxon>Actinomycetes</taxon>
        <taxon>Kitasatosporales</taxon>
        <taxon>Streptomycetaceae</taxon>
        <taxon>Streptomyces</taxon>
    </lineage>
</organism>
<keyword evidence="2" id="KW-1185">Reference proteome</keyword>
<dbReference type="InterPro" id="IPR012338">
    <property type="entry name" value="Beta-lactam/transpept-like"/>
</dbReference>
<dbReference type="Proteomes" id="UP001216440">
    <property type="component" value="Chromosome"/>
</dbReference>
<sequence>MTAGSVLTGEDGAEVSVGVLDPVAAVGVCHGDRAFVTASIVKVDILAALLLGAQDAGRELTGEERADAAAMIERSDNHSASALWRSIGRAAGLDAANARFGLTRTTGGDGPRWGLTRTTVADQLLLLRQVFGARADSELTGASRAYVRGLMAGVVADQAWGVPVVADGSLADRGPGDGSGWAVKNGWVPRDATGLWAVNSVGRVTVGVRDLLVAVLSDGNATMARGVALVEAAARAAVSVFTGDDAHRAG</sequence>
<reference evidence="1 2" key="1">
    <citation type="submission" date="2023-03" db="EMBL/GenBank/DDBJ databases">
        <authorList>
            <person name="Mo P."/>
        </authorList>
    </citation>
    <scope>NUCLEOTIDE SEQUENCE [LARGE SCALE GENOMIC DNA]</scope>
    <source>
        <strain evidence="1 2">HUAS 5</strain>
    </source>
</reference>
<dbReference type="InterPro" id="IPR000871">
    <property type="entry name" value="Beta-lactam_class-A"/>
</dbReference>
<protein>
    <recommendedName>
        <fullName evidence="3">Serine hydrolase</fullName>
    </recommendedName>
</protein>
<dbReference type="Gene3D" id="3.40.710.10">
    <property type="entry name" value="DD-peptidase/beta-lactamase superfamily"/>
    <property type="match status" value="1"/>
</dbReference>
<dbReference type="SUPFAM" id="SSF56601">
    <property type="entry name" value="beta-lactamase/transpeptidase-like"/>
    <property type="match status" value="1"/>
</dbReference>
<dbReference type="PANTHER" id="PTHR35333">
    <property type="entry name" value="BETA-LACTAMASE"/>
    <property type="match status" value="1"/>
</dbReference>
<proteinExistence type="predicted"/>
<dbReference type="PANTHER" id="PTHR35333:SF3">
    <property type="entry name" value="BETA-LACTAMASE-TYPE TRANSPEPTIDASE FOLD CONTAINING PROTEIN"/>
    <property type="match status" value="1"/>
</dbReference>
<evidence type="ECO:0008006" key="3">
    <source>
        <dbReference type="Google" id="ProtNLM"/>
    </source>
</evidence>
<name>A0ABY8KA32_9ACTN</name>
<dbReference type="EMBL" id="CP121682">
    <property type="protein sequence ID" value="WGD45065.1"/>
    <property type="molecule type" value="Genomic_DNA"/>
</dbReference>